<dbReference type="Proteomes" id="UP000536624">
    <property type="component" value="Unassembled WGS sequence"/>
</dbReference>
<dbReference type="InterPro" id="IPR029063">
    <property type="entry name" value="SAM-dependent_MTases_sf"/>
</dbReference>
<name>A0A7X5X5U6_STRMQ</name>
<organism evidence="2 3">
    <name type="scientific">Streptomyces malaysiensis</name>
    <dbReference type="NCBI Taxonomy" id="92644"/>
    <lineage>
        <taxon>Bacteria</taxon>
        <taxon>Bacillati</taxon>
        <taxon>Actinomycetota</taxon>
        <taxon>Actinomycetes</taxon>
        <taxon>Kitasatosporales</taxon>
        <taxon>Streptomycetaceae</taxon>
        <taxon>Streptomyces</taxon>
        <taxon>Streptomyces violaceusniger group</taxon>
    </lineage>
</organism>
<dbReference type="GO" id="GO:0032259">
    <property type="term" value="P:methylation"/>
    <property type="evidence" value="ECO:0007669"/>
    <property type="project" value="UniProtKB-KW"/>
</dbReference>
<reference evidence="2 3" key="1">
    <citation type="submission" date="2020-02" db="EMBL/GenBank/DDBJ databases">
        <title>Streptomyces malaysiensis DSM14702 (JHCC583434, PFL_A843) Genome sequencing and assembly.</title>
        <authorList>
            <person name="Samborskyy M."/>
        </authorList>
    </citation>
    <scope>NUCLEOTIDE SEQUENCE [LARGE SCALE GENOMIC DNA]</scope>
    <source>
        <strain evidence="2 3">DSM 14702</strain>
    </source>
</reference>
<proteinExistence type="predicted"/>
<dbReference type="AlphaFoldDB" id="A0A7X5X5U6"/>
<protein>
    <submittedName>
        <fullName evidence="2">FkbM family methyltransferase</fullName>
    </submittedName>
</protein>
<dbReference type="GO" id="GO:0008168">
    <property type="term" value="F:methyltransferase activity"/>
    <property type="evidence" value="ECO:0007669"/>
    <property type="project" value="UniProtKB-KW"/>
</dbReference>
<dbReference type="EMBL" id="JAALLH010000001">
    <property type="protein sequence ID" value="NIY66400.1"/>
    <property type="molecule type" value="Genomic_DNA"/>
</dbReference>
<evidence type="ECO:0000313" key="3">
    <source>
        <dbReference type="Proteomes" id="UP000536624"/>
    </source>
</evidence>
<dbReference type="Pfam" id="PF05050">
    <property type="entry name" value="Methyltransf_21"/>
    <property type="match status" value="1"/>
</dbReference>
<evidence type="ECO:0000313" key="2">
    <source>
        <dbReference type="EMBL" id="NIY66400.1"/>
    </source>
</evidence>
<dbReference type="PANTHER" id="PTHR34203">
    <property type="entry name" value="METHYLTRANSFERASE, FKBM FAMILY PROTEIN"/>
    <property type="match status" value="1"/>
</dbReference>
<sequence length="313" mass="34851">MIRRLDVIRRLDQAALDLGREYVRHAPWSAGKRALVENHLNAALRDRPLHRLARTRFGATFAVDTQDLIQRYLYLFGVWEPHMTRWLQRRLKPGDVFVDVGANIGYYSVLASRLVGGSGKVVAVEASPTFLRLLQRHARRNGCANIRTVNAAVSDREELLTFILASSRNMGANSVVPYDGPAESTFEIAARPLPDLLTEDEITRARVIKVDVEGAEGGVVRGLVPLLDRVRPDAELTVEVTPQRMAELGDSVEELLAALTGHGFHVYRLTNDYAAGSYPDALRRAPEVPVRWRGPVAEESDLVFSRVDAETLP</sequence>
<gene>
    <name evidence="2" type="ORF">SMALB_4423</name>
</gene>
<dbReference type="Gene3D" id="3.40.50.150">
    <property type="entry name" value="Vaccinia Virus protein VP39"/>
    <property type="match status" value="1"/>
</dbReference>
<evidence type="ECO:0000259" key="1">
    <source>
        <dbReference type="Pfam" id="PF05050"/>
    </source>
</evidence>
<dbReference type="InterPro" id="IPR006342">
    <property type="entry name" value="FkbM_mtfrase"/>
</dbReference>
<keyword evidence="2" id="KW-0489">Methyltransferase</keyword>
<dbReference type="PANTHER" id="PTHR34203:SF15">
    <property type="entry name" value="SLL1173 PROTEIN"/>
    <property type="match status" value="1"/>
</dbReference>
<dbReference type="InterPro" id="IPR052514">
    <property type="entry name" value="SAM-dependent_MTase"/>
</dbReference>
<feature type="domain" description="Methyltransferase FkbM" evidence="1">
    <location>
        <begin position="99"/>
        <end position="265"/>
    </location>
</feature>
<dbReference type="SUPFAM" id="SSF53335">
    <property type="entry name" value="S-adenosyl-L-methionine-dependent methyltransferases"/>
    <property type="match status" value="1"/>
</dbReference>
<accession>A0A7X5X5U6</accession>
<dbReference type="RefSeq" id="WP_390871103.1">
    <property type="nucleotide sequence ID" value="NZ_JAALLH010000001.1"/>
</dbReference>
<keyword evidence="2" id="KW-0808">Transferase</keyword>
<dbReference type="NCBIfam" id="TIGR01444">
    <property type="entry name" value="fkbM_fam"/>
    <property type="match status" value="1"/>
</dbReference>
<comment type="caution">
    <text evidence="2">The sequence shown here is derived from an EMBL/GenBank/DDBJ whole genome shotgun (WGS) entry which is preliminary data.</text>
</comment>